<dbReference type="Proteomes" id="UP000011682">
    <property type="component" value="Unassembled WGS sequence"/>
</dbReference>
<accession>S9P0A0</accession>
<evidence type="ECO:0000313" key="2">
    <source>
        <dbReference type="EMBL" id="EPX56536.1"/>
    </source>
</evidence>
<reference evidence="2" key="1">
    <citation type="submission" date="2013-05" db="EMBL/GenBank/DDBJ databases">
        <title>Genome assembly of Cystobacter fuscus DSM 2262.</title>
        <authorList>
            <person name="Sharma G."/>
            <person name="Khatri I."/>
            <person name="Kaur C."/>
            <person name="Mayilraj S."/>
            <person name="Subramanian S."/>
        </authorList>
    </citation>
    <scope>NUCLEOTIDE SEQUENCE [LARGE SCALE GENOMIC DNA]</scope>
    <source>
        <strain evidence="2">DSM 2262</strain>
    </source>
</reference>
<dbReference type="AlphaFoldDB" id="S9P0A0"/>
<protein>
    <submittedName>
        <fullName evidence="2">Uncharacterized protein</fullName>
    </submittedName>
</protein>
<sequence length="319" mass="34904">MTSPCVFQRCGGMGAAEVRHTHATLAIAARRQPASPLHRRSREELSVRKGPRSASSRWERLASRARAAELRYASTPGSRPDVRAGEAASSPESSKRACPSILGDVQSSGITILTRVALDDDQQEIPFLERGERDPRPKAASHIITASHDLRRVPVVADLQHGIEVRVGGAERVRARRRRLPHISDVSRPPTVAADRPLVGGRADVRIGGDRRAHGTAQVLHEGLCVHHSRLRELGRARVGGARLLGLLGRSRGRLRAVSLLILQRGTARPQGKRTSDHTKSGRTQTLHDSPVWLGIERHDVDLGSPGSRREARRQSTCR</sequence>
<evidence type="ECO:0000256" key="1">
    <source>
        <dbReference type="SAM" id="MobiDB-lite"/>
    </source>
</evidence>
<feature type="compositionally biased region" description="Basic and acidic residues" evidence="1">
    <location>
        <begin position="296"/>
        <end position="319"/>
    </location>
</feature>
<dbReference type="EMBL" id="ANAH02000066">
    <property type="protein sequence ID" value="EPX56536.1"/>
    <property type="molecule type" value="Genomic_DNA"/>
</dbReference>
<organism evidence="2 3">
    <name type="scientific">Cystobacter fuscus (strain ATCC 25194 / DSM 2262 / NBRC 100088 / M29)</name>
    <dbReference type="NCBI Taxonomy" id="1242864"/>
    <lineage>
        <taxon>Bacteria</taxon>
        <taxon>Pseudomonadati</taxon>
        <taxon>Myxococcota</taxon>
        <taxon>Myxococcia</taxon>
        <taxon>Myxococcales</taxon>
        <taxon>Cystobacterineae</taxon>
        <taxon>Archangiaceae</taxon>
        <taxon>Cystobacter</taxon>
    </lineage>
</organism>
<feature type="region of interest" description="Disordered" evidence="1">
    <location>
        <begin position="31"/>
        <end position="99"/>
    </location>
</feature>
<keyword evidence="3" id="KW-1185">Reference proteome</keyword>
<proteinExistence type="predicted"/>
<comment type="caution">
    <text evidence="2">The sequence shown here is derived from an EMBL/GenBank/DDBJ whole genome shotgun (WGS) entry which is preliminary data.</text>
</comment>
<gene>
    <name evidence="2" type="ORF">D187_007878</name>
</gene>
<feature type="compositionally biased region" description="Basic and acidic residues" evidence="1">
    <location>
        <begin position="57"/>
        <end position="69"/>
    </location>
</feature>
<feature type="region of interest" description="Disordered" evidence="1">
    <location>
        <begin position="266"/>
        <end position="319"/>
    </location>
</feature>
<name>S9P0A0_CYSF2</name>
<evidence type="ECO:0000313" key="3">
    <source>
        <dbReference type="Proteomes" id="UP000011682"/>
    </source>
</evidence>